<organism evidence="1 2">
    <name type="scientific">Heterorhabditis bacteriophora</name>
    <name type="common">Entomopathogenic nematode worm</name>
    <dbReference type="NCBI Taxonomy" id="37862"/>
    <lineage>
        <taxon>Eukaryota</taxon>
        <taxon>Metazoa</taxon>
        <taxon>Ecdysozoa</taxon>
        <taxon>Nematoda</taxon>
        <taxon>Chromadorea</taxon>
        <taxon>Rhabditida</taxon>
        <taxon>Rhabditina</taxon>
        <taxon>Rhabditomorpha</taxon>
        <taxon>Strongyloidea</taxon>
        <taxon>Heterorhabditidae</taxon>
        <taxon>Heterorhabditis</taxon>
    </lineage>
</organism>
<protein>
    <submittedName>
        <fullName evidence="2">t-SNARE coiled-coil homology domain-containing protein</fullName>
    </submittedName>
</protein>
<dbReference type="WBParaSite" id="Hba_02936">
    <property type="protein sequence ID" value="Hba_02936"/>
    <property type="gene ID" value="Hba_02936"/>
</dbReference>
<evidence type="ECO:0000313" key="2">
    <source>
        <dbReference type="WBParaSite" id="Hba_02936"/>
    </source>
</evidence>
<dbReference type="Proteomes" id="UP000095283">
    <property type="component" value="Unplaced"/>
</dbReference>
<reference evidence="2" key="1">
    <citation type="submission" date="2016-11" db="UniProtKB">
        <authorList>
            <consortium name="WormBaseParasite"/>
        </authorList>
    </citation>
    <scope>IDENTIFICATION</scope>
</reference>
<evidence type="ECO:0000313" key="1">
    <source>
        <dbReference type="Proteomes" id="UP000095283"/>
    </source>
</evidence>
<accession>A0A1I7WDM0</accession>
<keyword evidence="1" id="KW-1185">Reference proteome</keyword>
<sequence>MDRWRLRQFHDRRRHLAGRIDAGGQQMTTVQQQLQTINTQLADLAKSTEA</sequence>
<proteinExistence type="predicted"/>
<dbReference type="AlphaFoldDB" id="A0A1I7WDM0"/>
<name>A0A1I7WDM0_HETBA</name>